<dbReference type="GeneID" id="16070422"/>
<dbReference type="SUPFAM" id="SSF51735">
    <property type="entry name" value="NAD(P)-binding Rossmann-fold domains"/>
    <property type="match status" value="1"/>
</dbReference>
<proteinExistence type="inferred from homology"/>
<gene>
    <name evidence="4" type="ORF">PTSG_09068</name>
</gene>
<dbReference type="Pfam" id="PF00106">
    <property type="entry name" value="adh_short"/>
    <property type="match status" value="1"/>
</dbReference>
<dbReference type="RefSeq" id="XP_004989867.1">
    <property type="nucleotide sequence ID" value="XM_004989810.1"/>
</dbReference>
<sequence>MASPVALITGSARGIGREVARTLAARGWTVVASARTLEAARAVAEEEGGEGKSFVPLELDVERQGSVQDAAHHVQALGMKLDVLINNAAHFETGWTQPLFDKTMNVNFYGPVHTMRAFSPLLVDGGRIVNVASWFGQLHQISQPYRDAVTSCNSIEELISNIKFNAMDGDMRATAHSCYKLSKACLIRATGFAAQDPDLVQRNIKVFAVCPGWVRTQMGGPSATRSVPEGAASVLALVDPKEEHVSGGFYRDGKPMSID</sequence>
<dbReference type="InParanoid" id="F2UM42"/>
<evidence type="ECO:0000256" key="1">
    <source>
        <dbReference type="ARBA" id="ARBA00006484"/>
    </source>
</evidence>
<evidence type="ECO:0000313" key="5">
    <source>
        <dbReference type="Proteomes" id="UP000007799"/>
    </source>
</evidence>
<organism evidence="5">
    <name type="scientific">Salpingoeca rosetta (strain ATCC 50818 / BSB-021)</name>
    <dbReference type="NCBI Taxonomy" id="946362"/>
    <lineage>
        <taxon>Eukaryota</taxon>
        <taxon>Choanoflagellata</taxon>
        <taxon>Craspedida</taxon>
        <taxon>Salpingoecidae</taxon>
        <taxon>Salpingoeca</taxon>
    </lineage>
</organism>
<dbReference type="EMBL" id="GL832981">
    <property type="protein sequence ID" value="EGD78191.1"/>
    <property type="molecule type" value="Genomic_DNA"/>
</dbReference>
<dbReference type="InterPro" id="IPR036291">
    <property type="entry name" value="NAD(P)-bd_dom_sf"/>
</dbReference>
<protein>
    <submittedName>
        <fullName evidence="4">Uncharacterized protein</fullName>
    </submittedName>
</protein>
<dbReference type="KEGG" id="sre:PTSG_09068"/>
<keyword evidence="3" id="KW-0560">Oxidoreductase</keyword>
<keyword evidence="5" id="KW-1185">Reference proteome</keyword>
<dbReference type="PRINTS" id="PR00081">
    <property type="entry name" value="GDHRDH"/>
</dbReference>
<dbReference type="PANTHER" id="PTHR43963:SF6">
    <property type="entry name" value="CHAIN DEHYDROGENASE FAMILY PROTEIN, PUTATIVE (AFU_ORTHOLOGUE AFUA_3G15350)-RELATED"/>
    <property type="match status" value="1"/>
</dbReference>
<dbReference type="GO" id="GO:0016491">
    <property type="term" value="F:oxidoreductase activity"/>
    <property type="evidence" value="ECO:0007669"/>
    <property type="project" value="UniProtKB-KW"/>
</dbReference>
<dbReference type="Gene3D" id="3.40.50.720">
    <property type="entry name" value="NAD(P)-binding Rossmann-like Domain"/>
    <property type="match status" value="1"/>
</dbReference>
<dbReference type="Proteomes" id="UP000007799">
    <property type="component" value="Unassembled WGS sequence"/>
</dbReference>
<accession>F2UM42</accession>
<comment type="similarity">
    <text evidence="1">Belongs to the short-chain dehydrogenases/reductases (SDR) family.</text>
</comment>
<dbReference type="InterPro" id="IPR002347">
    <property type="entry name" value="SDR_fam"/>
</dbReference>
<dbReference type="OrthoDB" id="7289984at2759"/>
<dbReference type="eggNOG" id="KOG1208">
    <property type="taxonomic scope" value="Eukaryota"/>
</dbReference>
<dbReference type="AlphaFoldDB" id="F2UM42"/>
<name>F2UM42_SALR5</name>
<keyword evidence="2" id="KW-0521">NADP</keyword>
<evidence type="ECO:0000256" key="2">
    <source>
        <dbReference type="ARBA" id="ARBA00022857"/>
    </source>
</evidence>
<dbReference type="OMA" id="YIQDHID"/>
<dbReference type="PANTHER" id="PTHR43963">
    <property type="entry name" value="CARBONYL REDUCTASE 1-RELATED"/>
    <property type="match status" value="1"/>
</dbReference>
<reference evidence="4" key="1">
    <citation type="submission" date="2009-08" db="EMBL/GenBank/DDBJ databases">
        <title>Annotation of Salpingoeca rosetta.</title>
        <authorList>
            <consortium name="The Broad Institute Genome Sequencing Platform"/>
            <person name="Russ C."/>
            <person name="Cuomo C."/>
            <person name="Burger G."/>
            <person name="Gray M.W."/>
            <person name="Holland P.W.H."/>
            <person name="King N."/>
            <person name="Lang F.B.F."/>
            <person name="Roger A.J."/>
            <person name="Ruiz-Trillo I."/>
            <person name="Young S.K."/>
            <person name="Zeng Q."/>
            <person name="Gargeya S."/>
            <person name="Alvarado L."/>
            <person name="Berlin A."/>
            <person name="Chapman S.B."/>
            <person name="Chen Z."/>
            <person name="Freedman E."/>
            <person name="Gellesch M."/>
            <person name="Goldberg J."/>
            <person name="Griggs A."/>
            <person name="Gujja S."/>
            <person name="Heilman E."/>
            <person name="Heiman D."/>
            <person name="Howarth C."/>
            <person name="Mehta T."/>
            <person name="Neiman D."/>
            <person name="Pearson M."/>
            <person name="Roberts A."/>
            <person name="Saif S."/>
            <person name="Shea T."/>
            <person name="Shenoy N."/>
            <person name="Sisk P."/>
            <person name="Stolte C."/>
            <person name="Sykes S."/>
            <person name="White J."/>
            <person name="Yandava C."/>
            <person name="Haas B."/>
            <person name="Nusbaum C."/>
            <person name="Birren B."/>
        </authorList>
    </citation>
    <scope>NUCLEOTIDE SEQUENCE [LARGE SCALE GENOMIC DNA]</scope>
    <source>
        <strain evidence="4">ATCC 50818</strain>
    </source>
</reference>
<dbReference type="STRING" id="946362.F2UM42"/>
<evidence type="ECO:0000256" key="3">
    <source>
        <dbReference type="ARBA" id="ARBA00023002"/>
    </source>
</evidence>
<evidence type="ECO:0000313" key="4">
    <source>
        <dbReference type="EMBL" id="EGD78191.1"/>
    </source>
</evidence>